<keyword evidence="2" id="KW-0732">Signal</keyword>
<accession>A0ABY9T5U1</accession>
<evidence type="ECO:0000313" key="4">
    <source>
        <dbReference type="Proteomes" id="UP001256827"/>
    </source>
</evidence>
<reference evidence="3 4" key="1">
    <citation type="submission" date="2023-09" db="EMBL/GenBank/DDBJ databases">
        <title>Complete Genome and Methylome dissection of Bacillus brevis NEB573 original source of BbsI restriction endonuclease.</title>
        <authorList>
            <person name="Fomenkov A."/>
            <person name="Roberts R.D."/>
        </authorList>
    </citation>
    <scope>NUCLEOTIDE SEQUENCE [LARGE SCALE GENOMIC DNA]</scope>
    <source>
        <strain evidence="3 4">NEB573</strain>
    </source>
</reference>
<proteinExistence type="predicted"/>
<evidence type="ECO:0000256" key="1">
    <source>
        <dbReference type="SAM" id="MobiDB-lite"/>
    </source>
</evidence>
<protein>
    <submittedName>
        <fullName evidence="3">Uncharacterized protein</fullName>
    </submittedName>
</protein>
<feature type="chain" id="PRO_5047431301" evidence="2">
    <location>
        <begin position="23"/>
        <end position="180"/>
    </location>
</feature>
<dbReference type="RefSeq" id="WP_310769274.1">
    <property type="nucleotide sequence ID" value="NZ_CP134050.1"/>
</dbReference>
<feature type="signal peptide" evidence="2">
    <location>
        <begin position="1"/>
        <end position="22"/>
    </location>
</feature>
<feature type="region of interest" description="Disordered" evidence="1">
    <location>
        <begin position="99"/>
        <end position="126"/>
    </location>
</feature>
<name>A0ABY9T5U1_BREBE</name>
<gene>
    <name evidence="3" type="ORF">RGB73_03745</name>
</gene>
<dbReference type="Proteomes" id="UP001256827">
    <property type="component" value="Chromosome"/>
</dbReference>
<dbReference type="EMBL" id="CP134050">
    <property type="protein sequence ID" value="WNC15470.1"/>
    <property type="molecule type" value="Genomic_DNA"/>
</dbReference>
<sequence length="180" mass="20134">MLRRFMLAFIALLCLGAQTASADVSVKGYFRKDGTYVKPHMRSNPDGNFWNNWSTKGNINPYTGEPGTKSWPTYTPSFTPYTPTLPEPTLPDFPTYSQPNYTPSQSEPVPPEAPETFMSPKPAKGCQSITIPERKIPQRVIPKRVIPARTINGIYYPEMVLPEVVLPEVVLPAQTMTICN</sequence>
<keyword evidence="4" id="KW-1185">Reference proteome</keyword>
<organism evidence="3 4">
    <name type="scientific">Brevibacillus brevis</name>
    <name type="common">Bacillus brevis</name>
    <dbReference type="NCBI Taxonomy" id="1393"/>
    <lineage>
        <taxon>Bacteria</taxon>
        <taxon>Bacillati</taxon>
        <taxon>Bacillota</taxon>
        <taxon>Bacilli</taxon>
        <taxon>Bacillales</taxon>
        <taxon>Paenibacillaceae</taxon>
        <taxon>Brevibacillus</taxon>
    </lineage>
</organism>
<evidence type="ECO:0000256" key="2">
    <source>
        <dbReference type="SAM" id="SignalP"/>
    </source>
</evidence>
<evidence type="ECO:0000313" key="3">
    <source>
        <dbReference type="EMBL" id="WNC15470.1"/>
    </source>
</evidence>